<name>A0A5B7CTX3_PORTR</name>
<evidence type="ECO:0000313" key="2">
    <source>
        <dbReference type="EMBL" id="MPC13297.1"/>
    </source>
</evidence>
<sequence length="106" mass="11495">MNIGFLAASQDIQEMQVLEVVTLSDDEAPGRQPCQASLPGPLQEVSAGQEDATTPTQRQKRKARKRTRKTTTTAATTTTNTTSDSPHIGNIGDDFIPLCTPYLHLL</sequence>
<organism evidence="2 3">
    <name type="scientific">Portunus trituberculatus</name>
    <name type="common">Swimming crab</name>
    <name type="synonym">Neptunus trituberculatus</name>
    <dbReference type="NCBI Taxonomy" id="210409"/>
    <lineage>
        <taxon>Eukaryota</taxon>
        <taxon>Metazoa</taxon>
        <taxon>Ecdysozoa</taxon>
        <taxon>Arthropoda</taxon>
        <taxon>Crustacea</taxon>
        <taxon>Multicrustacea</taxon>
        <taxon>Malacostraca</taxon>
        <taxon>Eumalacostraca</taxon>
        <taxon>Eucarida</taxon>
        <taxon>Decapoda</taxon>
        <taxon>Pleocyemata</taxon>
        <taxon>Brachyura</taxon>
        <taxon>Eubrachyura</taxon>
        <taxon>Portunoidea</taxon>
        <taxon>Portunidae</taxon>
        <taxon>Portuninae</taxon>
        <taxon>Portunus</taxon>
    </lineage>
</organism>
<dbReference type="OrthoDB" id="10263264at2759"/>
<evidence type="ECO:0000256" key="1">
    <source>
        <dbReference type="SAM" id="MobiDB-lite"/>
    </source>
</evidence>
<feature type="compositionally biased region" description="Low complexity" evidence="1">
    <location>
        <begin position="70"/>
        <end position="82"/>
    </location>
</feature>
<gene>
    <name evidence="2" type="ORF">E2C01_006027</name>
</gene>
<reference evidence="2 3" key="1">
    <citation type="submission" date="2019-05" db="EMBL/GenBank/DDBJ databases">
        <title>Another draft genome of Portunus trituberculatus and its Hox gene families provides insights of decapod evolution.</title>
        <authorList>
            <person name="Jeong J.-H."/>
            <person name="Song I."/>
            <person name="Kim S."/>
            <person name="Choi T."/>
            <person name="Kim D."/>
            <person name="Ryu S."/>
            <person name="Kim W."/>
        </authorList>
    </citation>
    <scope>NUCLEOTIDE SEQUENCE [LARGE SCALE GENOMIC DNA]</scope>
    <source>
        <tissue evidence="2">Muscle</tissue>
    </source>
</reference>
<feature type="region of interest" description="Disordered" evidence="1">
    <location>
        <begin position="27"/>
        <end position="91"/>
    </location>
</feature>
<feature type="compositionally biased region" description="Basic residues" evidence="1">
    <location>
        <begin position="58"/>
        <end position="69"/>
    </location>
</feature>
<dbReference type="Proteomes" id="UP000324222">
    <property type="component" value="Unassembled WGS sequence"/>
</dbReference>
<dbReference type="AlphaFoldDB" id="A0A5B7CTX3"/>
<accession>A0A5B7CTX3</accession>
<protein>
    <submittedName>
        <fullName evidence="2">Uncharacterized protein</fullName>
    </submittedName>
</protein>
<comment type="caution">
    <text evidence="2">The sequence shown here is derived from an EMBL/GenBank/DDBJ whole genome shotgun (WGS) entry which is preliminary data.</text>
</comment>
<proteinExistence type="predicted"/>
<dbReference type="EMBL" id="VSRR010000272">
    <property type="protein sequence ID" value="MPC13297.1"/>
    <property type="molecule type" value="Genomic_DNA"/>
</dbReference>
<keyword evidence="3" id="KW-1185">Reference proteome</keyword>
<evidence type="ECO:0000313" key="3">
    <source>
        <dbReference type="Proteomes" id="UP000324222"/>
    </source>
</evidence>